<evidence type="ECO:0000256" key="1">
    <source>
        <dbReference type="SAM" id="Phobius"/>
    </source>
</evidence>
<keyword evidence="3" id="KW-1185">Reference proteome</keyword>
<keyword evidence="1" id="KW-0812">Transmembrane</keyword>
<accession>A0A7C9GPL6</accession>
<dbReference type="Pfam" id="PF14108">
    <property type="entry name" value="ABA4-like"/>
    <property type="match status" value="1"/>
</dbReference>
<organism evidence="2 3">
    <name type="scientific">Sandarakinorhabdus fusca</name>
    <dbReference type="NCBI Taxonomy" id="1439888"/>
    <lineage>
        <taxon>Bacteria</taxon>
        <taxon>Pseudomonadati</taxon>
        <taxon>Pseudomonadota</taxon>
        <taxon>Alphaproteobacteria</taxon>
        <taxon>Sphingomonadales</taxon>
        <taxon>Sphingosinicellaceae</taxon>
        <taxon>Sandarakinorhabdus</taxon>
    </lineage>
</organism>
<protein>
    <submittedName>
        <fullName evidence="2">DUF4281 domain-containing protein</fullName>
    </submittedName>
</protein>
<dbReference type="InterPro" id="IPR025461">
    <property type="entry name" value="ABA4-like"/>
</dbReference>
<evidence type="ECO:0000313" key="3">
    <source>
        <dbReference type="Proteomes" id="UP000481327"/>
    </source>
</evidence>
<keyword evidence="1" id="KW-0472">Membrane</keyword>
<feature type="transmembrane region" description="Helical" evidence="1">
    <location>
        <begin position="38"/>
        <end position="59"/>
    </location>
</feature>
<evidence type="ECO:0000313" key="2">
    <source>
        <dbReference type="EMBL" id="MQT16790.1"/>
    </source>
</evidence>
<dbReference type="Proteomes" id="UP000481327">
    <property type="component" value="Unassembled WGS sequence"/>
</dbReference>
<proteinExistence type="predicted"/>
<comment type="caution">
    <text evidence="2">The sequence shown here is derived from an EMBL/GenBank/DDBJ whole genome shotgun (WGS) entry which is preliminary data.</text>
</comment>
<dbReference type="OrthoDB" id="345237at2"/>
<dbReference type="EMBL" id="WIOL01000002">
    <property type="protein sequence ID" value="MQT16790.1"/>
    <property type="molecule type" value="Genomic_DNA"/>
</dbReference>
<name>A0A7C9GPL6_9SPHN</name>
<feature type="transmembrane region" description="Helical" evidence="1">
    <location>
        <begin position="112"/>
        <end position="134"/>
    </location>
</feature>
<dbReference type="AlphaFoldDB" id="A0A7C9GPL6"/>
<gene>
    <name evidence="2" type="ORF">F3168_05925</name>
</gene>
<sequence length="139" mass="14702">MSPDRLFELFSSFVLLGWLALVAAPLRRGLAVGIARWVVAILCGAYLALLVAGLAGPGLPAGAGFDTLAGVRLLLSTPEALLAGWVHYLAFDLFVGSWQVADAPTARVPHWLLIPCLALTFLAGPVGLLLYLVIKAARR</sequence>
<reference evidence="2 3" key="1">
    <citation type="submission" date="2019-09" db="EMBL/GenBank/DDBJ databases">
        <title>Polymorphobacter sp. isolated from a lake in China.</title>
        <authorList>
            <person name="Liu Z."/>
        </authorList>
    </citation>
    <scope>NUCLEOTIDE SEQUENCE [LARGE SCALE GENOMIC DNA]</scope>
    <source>
        <strain evidence="2 3">D40P</strain>
    </source>
</reference>
<feature type="transmembrane region" description="Helical" evidence="1">
    <location>
        <begin position="6"/>
        <end position="26"/>
    </location>
</feature>
<dbReference type="RefSeq" id="WP_152577250.1">
    <property type="nucleotide sequence ID" value="NZ_JAATJI010000001.1"/>
</dbReference>
<keyword evidence="1" id="KW-1133">Transmembrane helix</keyword>